<feature type="compositionally biased region" description="Basic and acidic residues" evidence="2">
    <location>
        <begin position="171"/>
        <end position="180"/>
    </location>
</feature>
<dbReference type="AlphaFoldDB" id="A0A7J6LIK2"/>
<dbReference type="Gene3D" id="3.80.10.10">
    <property type="entry name" value="Ribonuclease Inhibitor"/>
    <property type="match status" value="1"/>
</dbReference>
<dbReference type="Proteomes" id="UP000591131">
    <property type="component" value="Unassembled WGS sequence"/>
</dbReference>
<dbReference type="PROSITE" id="PS51665">
    <property type="entry name" value="ENKURIN"/>
    <property type="match status" value="1"/>
</dbReference>
<name>A0A7J6LIK2_PERCH</name>
<evidence type="ECO:0000256" key="1">
    <source>
        <dbReference type="SAM" id="Coils"/>
    </source>
</evidence>
<sequence length="664" mass="75547">MSDVVVTDEKPENGEDELVEDFLDPWTCVASKTRKGARECTDLYLCDKGSFDISSEIDHFCNIEVLWLEGNKLSGLMKLKNQIRLQELYVSNNHLTNLHGIESCTFLRKLVACSNRLDDLRQQLRFLSRFHFLSELDLSENPCADGKGYRKAVLGTLRTLTSLDNTPVGFSERETREDPASSKTKRRPSLSEIIKASVSETEAFAEAKEIRDKLARREEERETASWGLVTAPIPPSEPPTSQGNLEMQGRRSRRIAAEHRALNPWEVAKLKKILEGKIPDNFTRENCIEVLSTIAGEEGAAGELGRELALGVDRSAGDARVRSLFPTAEASVQSKDFLRVVLEELPWRFMDEGRLRREIDLLYREAKRLRDNEDLKGAREKCLKASRLEGCLSRAKDALMAADPPEPPKSGLEERTAEARLRTKGRLDTFSCSSIMGTEISFGAGEDRMSPAQGQRVKLFDRKRCDRDAIKENLLNIKKIIENRKAKKTKEDEKQRQVPFKMKRFSEVPSRFMEKKSGKIEDVSDSDSQKGGSGVQRKCPQVQSDPNEGPKMHKSFGKVPEYITRRERARLQALLDEQKRLEEAPPGYRYMAEDEQKDILEHLKSRKASLEKEYSALPLRIELRRQQERQKSIEASIEEVEAAIKKFSESEVRLLSRMLQSALS</sequence>
<feature type="region of interest" description="Disordered" evidence="2">
    <location>
        <begin position="165"/>
        <end position="190"/>
    </location>
</feature>
<keyword evidence="1" id="KW-0175">Coiled coil</keyword>
<dbReference type="InterPro" id="IPR032675">
    <property type="entry name" value="LRR_dom_sf"/>
</dbReference>
<accession>A0A7J6LIK2</accession>
<proteinExistence type="predicted"/>
<comment type="caution">
    <text evidence="4">The sequence shown here is derived from an EMBL/GenBank/DDBJ whole genome shotgun (WGS) entry which is preliminary data.</text>
</comment>
<evidence type="ECO:0000313" key="5">
    <source>
        <dbReference type="Proteomes" id="UP000591131"/>
    </source>
</evidence>
<dbReference type="InterPro" id="IPR027012">
    <property type="entry name" value="Enkurin_dom"/>
</dbReference>
<dbReference type="PROSITE" id="PS51450">
    <property type="entry name" value="LRR"/>
    <property type="match status" value="1"/>
</dbReference>
<feature type="compositionally biased region" description="Basic and acidic residues" evidence="2">
    <location>
        <begin position="485"/>
        <end position="496"/>
    </location>
</feature>
<evidence type="ECO:0000313" key="4">
    <source>
        <dbReference type="EMBL" id="KAF4659099.1"/>
    </source>
</evidence>
<evidence type="ECO:0000259" key="3">
    <source>
        <dbReference type="PROSITE" id="PS51665"/>
    </source>
</evidence>
<dbReference type="Pfam" id="PF13864">
    <property type="entry name" value="Enkurin"/>
    <property type="match status" value="1"/>
</dbReference>
<reference evidence="4 5" key="1">
    <citation type="submission" date="2020-04" db="EMBL/GenBank/DDBJ databases">
        <title>Perkinsus chesapeaki whole genome sequence.</title>
        <authorList>
            <person name="Bogema D.R."/>
        </authorList>
    </citation>
    <scope>NUCLEOTIDE SEQUENCE [LARGE SCALE GENOMIC DNA]</scope>
    <source>
        <strain evidence="4">ATCC PRA-425</strain>
    </source>
</reference>
<dbReference type="PANTHER" id="PTHR46759">
    <property type="entry name" value="LEUCINE-RICH REPEAT-CONTAINING PROTEIN 72"/>
    <property type="match status" value="1"/>
</dbReference>
<protein>
    <recommendedName>
        <fullName evidence="3">Enkurin domain-containing protein</fullName>
    </recommendedName>
</protein>
<feature type="compositionally biased region" description="Basic and acidic residues" evidence="2">
    <location>
        <begin position="512"/>
        <end position="522"/>
    </location>
</feature>
<dbReference type="InterPro" id="IPR042655">
    <property type="entry name" value="LRC72"/>
</dbReference>
<dbReference type="SUPFAM" id="SSF52075">
    <property type="entry name" value="Outer arm dynein light chain 1"/>
    <property type="match status" value="1"/>
</dbReference>
<organism evidence="4 5">
    <name type="scientific">Perkinsus chesapeaki</name>
    <name type="common">Clam parasite</name>
    <name type="synonym">Perkinsus andrewsi</name>
    <dbReference type="NCBI Taxonomy" id="330153"/>
    <lineage>
        <taxon>Eukaryota</taxon>
        <taxon>Sar</taxon>
        <taxon>Alveolata</taxon>
        <taxon>Perkinsozoa</taxon>
        <taxon>Perkinsea</taxon>
        <taxon>Perkinsida</taxon>
        <taxon>Perkinsidae</taxon>
        <taxon>Perkinsus</taxon>
    </lineage>
</organism>
<gene>
    <name evidence="4" type="ORF">FOL47_007719</name>
</gene>
<keyword evidence="5" id="KW-1185">Reference proteome</keyword>
<dbReference type="OrthoDB" id="1517790at2759"/>
<dbReference type="InterPro" id="IPR001611">
    <property type="entry name" value="Leu-rich_rpt"/>
</dbReference>
<feature type="region of interest" description="Disordered" evidence="2">
    <location>
        <begin position="485"/>
        <end position="561"/>
    </location>
</feature>
<evidence type="ECO:0000256" key="2">
    <source>
        <dbReference type="SAM" id="MobiDB-lite"/>
    </source>
</evidence>
<dbReference type="EMBL" id="JAAPAO010000466">
    <property type="protein sequence ID" value="KAF4659099.1"/>
    <property type="molecule type" value="Genomic_DNA"/>
</dbReference>
<dbReference type="PANTHER" id="PTHR46759:SF1">
    <property type="entry name" value="LEUCINE-RICH REPEAT-CONTAINING PROTEIN 72"/>
    <property type="match status" value="1"/>
</dbReference>
<feature type="domain" description="Enkurin" evidence="3">
    <location>
        <begin position="563"/>
        <end position="655"/>
    </location>
</feature>
<feature type="coiled-coil region" evidence="1">
    <location>
        <begin position="564"/>
        <end position="643"/>
    </location>
</feature>